<accession>A0A814IFQ2</accession>
<dbReference type="EMBL" id="CAJNOI010000082">
    <property type="protein sequence ID" value="CAF1023330.1"/>
    <property type="molecule type" value="Genomic_DNA"/>
</dbReference>
<evidence type="ECO:0000313" key="1">
    <source>
        <dbReference type="EMBL" id="CAF1023330.1"/>
    </source>
</evidence>
<comment type="caution">
    <text evidence="1">The sequence shown here is derived from an EMBL/GenBank/DDBJ whole genome shotgun (WGS) entry which is preliminary data.</text>
</comment>
<evidence type="ECO:0000313" key="4">
    <source>
        <dbReference type="Proteomes" id="UP000663877"/>
    </source>
</evidence>
<dbReference type="OrthoDB" id="10018470at2759"/>
<protein>
    <submittedName>
        <fullName evidence="1">Uncharacterized protein</fullName>
    </submittedName>
</protein>
<dbReference type="AlphaFoldDB" id="A0A814IFQ2"/>
<name>A0A814IFQ2_9BILA</name>
<sequence length="89" mass="9992">MKTSLRSDTTIDLLISSEVPKISECHSLAYTICANLPVFTNLLGLNTSAENHDVPQTYWRVLSSILIALHDQLQTDQEILMNKSNNTFN</sequence>
<keyword evidence="3" id="KW-1185">Reference proteome</keyword>
<evidence type="ECO:0000313" key="3">
    <source>
        <dbReference type="Proteomes" id="UP000663832"/>
    </source>
</evidence>
<dbReference type="Proteomes" id="UP000663832">
    <property type="component" value="Unassembled WGS sequence"/>
</dbReference>
<dbReference type="EMBL" id="CAJNOM010000099">
    <property type="protein sequence ID" value="CAF1043597.1"/>
    <property type="molecule type" value="Genomic_DNA"/>
</dbReference>
<organism evidence="1 4">
    <name type="scientific">Adineta steineri</name>
    <dbReference type="NCBI Taxonomy" id="433720"/>
    <lineage>
        <taxon>Eukaryota</taxon>
        <taxon>Metazoa</taxon>
        <taxon>Spiralia</taxon>
        <taxon>Gnathifera</taxon>
        <taxon>Rotifera</taxon>
        <taxon>Eurotatoria</taxon>
        <taxon>Bdelloidea</taxon>
        <taxon>Adinetida</taxon>
        <taxon>Adinetidae</taxon>
        <taxon>Adineta</taxon>
    </lineage>
</organism>
<reference evidence="1" key="1">
    <citation type="submission" date="2021-02" db="EMBL/GenBank/DDBJ databases">
        <authorList>
            <person name="Nowell W R."/>
        </authorList>
    </citation>
    <scope>NUCLEOTIDE SEQUENCE</scope>
</reference>
<proteinExistence type="predicted"/>
<gene>
    <name evidence="1" type="ORF">BJG266_LOCUS17118</name>
    <name evidence="2" type="ORF">QVE165_LOCUS17210</name>
</gene>
<evidence type="ECO:0000313" key="2">
    <source>
        <dbReference type="EMBL" id="CAF1043597.1"/>
    </source>
</evidence>
<dbReference type="Proteomes" id="UP000663877">
    <property type="component" value="Unassembled WGS sequence"/>
</dbReference>